<evidence type="ECO:0000256" key="8">
    <source>
        <dbReference type="ARBA" id="ARBA00022989"/>
    </source>
</evidence>
<keyword evidence="4" id="KW-1003">Cell membrane</keyword>
<evidence type="ECO:0000256" key="1">
    <source>
        <dbReference type="ARBA" id="ARBA00000085"/>
    </source>
</evidence>
<evidence type="ECO:0000259" key="12">
    <source>
        <dbReference type="PROSITE" id="PS50109"/>
    </source>
</evidence>
<dbReference type="GO" id="GO:0000155">
    <property type="term" value="F:phosphorelay sensor kinase activity"/>
    <property type="evidence" value="ECO:0007669"/>
    <property type="project" value="InterPro"/>
</dbReference>
<dbReference type="Proteomes" id="UP000184032">
    <property type="component" value="Unassembled WGS sequence"/>
</dbReference>
<evidence type="ECO:0000256" key="3">
    <source>
        <dbReference type="ARBA" id="ARBA00012438"/>
    </source>
</evidence>
<keyword evidence="9" id="KW-0902">Two-component regulatory system</keyword>
<evidence type="ECO:0000313" key="13">
    <source>
        <dbReference type="EMBL" id="SHH17360.1"/>
    </source>
</evidence>
<evidence type="ECO:0000256" key="7">
    <source>
        <dbReference type="ARBA" id="ARBA00022777"/>
    </source>
</evidence>
<evidence type="ECO:0000256" key="11">
    <source>
        <dbReference type="SAM" id="Phobius"/>
    </source>
</evidence>
<dbReference type="GO" id="GO:0004721">
    <property type="term" value="F:phosphoprotein phosphatase activity"/>
    <property type="evidence" value="ECO:0007669"/>
    <property type="project" value="TreeGrafter"/>
</dbReference>
<gene>
    <name evidence="13" type="ORF">SAMN02745245_00735</name>
</gene>
<sequence length="335" mass="39278">MLGSFLEDKWGIIFYIWIVRIAVSIFLLLSGTKLIAVVLMIVLYLLCDFSYFIVKYKNYITEKKKADKIIESLDKHYYIHELIKRPKNEENAIYYDLMKLSNQDMVREIGEKSDKLQEFRELIEEYIHEMKTPLTSIEMLSESFKNKTDLKSEVSRLEDILDLCLTVIRMESLEKDYHLDNINISNLIHEIIIEEKQMVRQKNIVLNISISPNSIVKSDEKWVAFILKQIIVNAIKYVEIDGNIEIFEEVKDFNYLLHIRDNGIGILESDLPRVFERGFTGSKVQRQSASGLGLYLSKTCADKMNIKINIESEYEKYTQVTLAFPQEREPFQIVS</sequence>
<dbReference type="GO" id="GO:0005886">
    <property type="term" value="C:plasma membrane"/>
    <property type="evidence" value="ECO:0007669"/>
    <property type="project" value="UniProtKB-SubCell"/>
</dbReference>
<keyword evidence="6 11" id="KW-0812">Transmembrane</keyword>
<keyword evidence="7 13" id="KW-0418">Kinase</keyword>
<dbReference type="Pfam" id="PF02518">
    <property type="entry name" value="HATPase_c"/>
    <property type="match status" value="1"/>
</dbReference>
<comment type="subcellular location">
    <subcellularLocation>
        <location evidence="2">Cell membrane</location>
        <topology evidence="2">Multi-pass membrane protein</topology>
    </subcellularLocation>
</comment>
<protein>
    <recommendedName>
        <fullName evidence="3">histidine kinase</fullName>
        <ecNumber evidence="3">2.7.13.3</ecNumber>
    </recommendedName>
</protein>
<dbReference type="PROSITE" id="PS50109">
    <property type="entry name" value="HIS_KIN"/>
    <property type="match status" value="1"/>
</dbReference>
<organism evidence="13 14">
    <name type="scientific">Anaerosphaera aminiphila DSM 21120</name>
    <dbReference type="NCBI Taxonomy" id="1120995"/>
    <lineage>
        <taxon>Bacteria</taxon>
        <taxon>Bacillati</taxon>
        <taxon>Bacillota</taxon>
        <taxon>Tissierellia</taxon>
        <taxon>Tissierellales</taxon>
        <taxon>Peptoniphilaceae</taxon>
        <taxon>Anaerosphaera</taxon>
    </lineage>
</organism>
<dbReference type="PANTHER" id="PTHR45453">
    <property type="entry name" value="PHOSPHATE REGULON SENSOR PROTEIN PHOR"/>
    <property type="match status" value="1"/>
</dbReference>
<comment type="catalytic activity">
    <reaction evidence="1">
        <text>ATP + protein L-histidine = ADP + protein N-phospho-L-histidine.</text>
        <dbReference type="EC" id="2.7.13.3"/>
    </reaction>
</comment>
<feature type="domain" description="Histidine kinase" evidence="12">
    <location>
        <begin position="125"/>
        <end position="328"/>
    </location>
</feature>
<evidence type="ECO:0000256" key="2">
    <source>
        <dbReference type="ARBA" id="ARBA00004651"/>
    </source>
</evidence>
<evidence type="ECO:0000256" key="5">
    <source>
        <dbReference type="ARBA" id="ARBA00022679"/>
    </source>
</evidence>
<name>A0A1M5QUC4_9FIRM</name>
<evidence type="ECO:0000313" key="14">
    <source>
        <dbReference type="Proteomes" id="UP000184032"/>
    </source>
</evidence>
<dbReference type="PANTHER" id="PTHR45453:SF2">
    <property type="entry name" value="HISTIDINE KINASE"/>
    <property type="match status" value="1"/>
</dbReference>
<dbReference type="RefSeq" id="WP_073183864.1">
    <property type="nucleotide sequence ID" value="NZ_FQXI01000003.1"/>
</dbReference>
<dbReference type="InterPro" id="IPR050351">
    <property type="entry name" value="BphY/WalK/GraS-like"/>
</dbReference>
<dbReference type="Gene3D" id="3.30.565.10">
    <property type="entry name" value="Histidine kinase-like ATPase, C-terminal domain"/>
    <property type="match status" value="1"/>
</dbReference>
<dbReference type="OrthoDB" id="9780487at2"/>
<dbReference type="InterPro" id="IPR003661">
    <property type="entry name" value="HisK_dim/P_dom"/>
</dbReference>
<keyword evidence="14" id="KW-1185">Reference proteome</keyword>
<dbReference type="SUPFAM" id="SSF55874">
    <property type="entry name" value="ATPase domain of HSP90 chaperone/DNA topoisomerase II/histidine kinase"/>
    <property type="match status" value="1"/>
</dbReference>
<dbReference type="STRING" id="1120995.SAMN02745245_00735"/>
<evidence type="ECO:0000256" key="10">
    <source>
        <dbReference type="ARBA" id="ARBA00023136"/>
    </source>
</evidence>
<keyword evidence="5" id="KW-0808">Transferase</keyword>
<evidence type="ECO:0000256" key="4">
    <source>
        <dbReference type="ARBA" id="ARBA00022475"/>
    </source>
</evidence>
<dbReference type="EMBL" id="FQXI01000003">
    <property type="protein sequence ID" value="SHH17360.1"/>
    <property type="molecule type" value="Genomic_DNA"/>
</dbReference>
<dbReference type="AlphaFoldDB" id="A0A1M5QUC4"/>
<reference evidence="13 14" key="1">
    <citation type="submission" date="2016-11" db="EMBL/GenBank/DDBJ databases">
        <authorList>
            <person name="Jaros S."/>
            <person name="Januszkiewicz K."/>
            <person name="Wedrychowicz H."/>
        </authorList>
    </citation>
    <scope>NUCLEOTIDE SEQUENCE [LARGE SCALE GENOMIC DNA]</scope>
    <source>
        <strain evidence="13 14">DSM 21120</strain>
    </source>
</reference>
<dbReference type="SMART" id="SM00387">
    <property type="entry name" value="HATPase_c"/>
    <property type="match status" value="1"/>
</dbReference>
<feature type="transmembrane region" description="Helical" evidence="11">
    <location>
        <begin position="12"/>
        <end position="29"/>
    </location>
</feature>
<dbReference type="CDD" id="cd00082">
    <property type="entry name" value="HisKA"/>
    <property type="match status" value="1"/>
</dbReference>
<feature type="transmembrane region" description="Helical" evidence="11">
    <location>
        <begin position="35"/>
        <end position="54"/>
    </location>
</feature>
<evidence type="ECO:0000256" key="6">
    <source>
        <dbReference type="ARBA" id="ARBA00022692"/>
    </source>
</evidence>
<dbReference type="InterPro" id="IPR036890">
    <property type="entry name" value="HATPase_C_sf"/>
</dbReference>
<evidence type="ECO:0000256" key="9">
    <source>
        <dbReference type="ARBA" id="ARBA00023012"/>
    </source>
</evidence>
<proteinExistence type="predicted"/>
<dbReference type="GO" id="GO:0016036">
    <property type="term" value="P:cellular response to phosphate starvation"/>
    <property type="evidence" value="ECO:0007669"/>
    <property type="project" value="TreeGrafter"/>
</dbReference>
<keyword evidence="8 11" id="KW-1133">Transmembrane helix</keyword>
<dbReference type="EC" id="2.7.13.3" evidence="3"/>
<keyword evidence="10 11" id="KW-0472">Membrane</keyword>
<accession>A0A1M5QUC4</accession>
<dbReference type="InterPro" id="IPR005467">
    <property type="entry name" value="His_kinase_dom"/>
</dbReference>
<dbReference type="InterPro" id="IPR003594">
    <property type="entry name" value="HATPase_dom"/>
</dbReference>